<keyword evidence="2" id="KW-1185">Reference proteome</keyword>
<sequence length="149" mass="17459">MKTKMERLVVFIFFLLFNSQLNSQVIESYIDFSKNAKLQKDYIFEEPESGISQKVNYLGEIIAGNKIKYKVLISHINLFGKGVNELIFISDKNEEYIYALDLPKDFPLFIKDNKLFFEDETEGVQSMIVSDLLNWFCSPFGCFPRKNRK</sequence>
<accession>A0A2U8QXG3</accession>
<dbReference type="EMBL" id="CP029463">
    <property type="protein sequence ID" value="AWM14910.1"/>
    <property type="molecule type" value="Genomic_DNA"/>
</dbReference>
<gene>
    <name evidence="1" type="ORF">DI487_14325</name>
</gene>
<dbReference type="Proteomes" id="UP000245429">
    <property type="component" value="Chromosome"/>
</dbReference>
<proteinExistence type="predicted"/>
<dbReference type="OrthoDB" id="790967at2"/>
<organism evidence="1 2">
    <name type="scientific">Flavobacterium sediminis</name>
    <dbReference type="NCBI Taxonomy" id="2201181"/>
    <lineage>
        <taxon>Bacteria</taxon>
        <taxon>Pseudomonadati</taxon>
        <taxon>Bacteroidota</taxon>
        <taxon>Flavobacteriia</taxon>
        <taxon>Flavobacteriales</taxon>
        <taxon>Flavobacteriaceae</taxon>
        <taxon>Flavobacterium</taxon>
    </lineage>
</organism>
<evidence type="ECO:0000313" key="1">
    <source>
        <dbReference type="EMBL" id="AWM14910.1"/>
    </source>
</evidence>
<dbReference type="AlphaFoldDB" id="A0A2U8QXG3"/>
<reference evidence="1 2" key="1">
    <citation type="submission" date="2018-05" db="EMBL/GenBank/DDBJ databases">
        <title>Flavobacterium sp. MEBiC07310.</title>
        <authorList>
            <person name="Baek K."/>
        </authorList>
    </citation>
    <scope>NUCLEOTIDE SEQUENCE [LARGE SCALE GENOMIC DNA]</scope>
    <source>
        <strain evidence="1 2">MEBiC07310</strain>
    </source>
</reference>
<dbReference type="KEGG" id="fse:DI487_14325"/>
<protein>
    <submittedName>
        <fullName evidence="1">Uncharacterized protein</fullName>
    </submittedName>
</protein>
<name>A0A2U8QXG3_9FLAO</name>
<dbReference type="RefSeq" id="WP_109570248.1">
    <property type="nucleotide sequence ID" value="NZ_CP029463.1"/>
</dbReference>
<evidence type="ECO:0000313" key="2">
    <source>
        <dbReference type="Proteomes" id="UP000245429"/>
    </source>
</evidence>